<dbReference type="Pfam" id="PF22483">
    <property type="entry name" value="Mu-transpos_C_2"/>
    <property type="match status" value="1"/>
</dbReference>
<evidence type="ECO:0000256" key="1">
    <source>
        <dbReference type="ARBA" id="ARBA00009277"/>
    </source>
</evidence>
<dbReference type="Gene3D" id="3.30.420.10">
    <property type="entry name" value="Ribonuclease H-like superfamily/Ribonuclease H"/>
    <property type="match status" value="1"/>
</dbReference>
<dbReference type="AlphaFoldDB" id="A0A5C6DDG4"/>
<evidence type="ECO:0000313" key="5">
    <source>
        <dbReference type="Proteomes" id="UP000319143"/>
    </source>
</evidence>
<evidence type="ECO:0000313" key="4">
    <source>
        <dbReference type="EMBL" id="TWU34840.1"/>
    </source>
</evidence>
<dbReference type="GO" id="GO:0015074">
    <property type="term" value="P:DNA integration"/>
    <property type="evidence" value="ECO:0007669"/>
    <property type="project" value="InterPro"/>
</dbReference>
<gene>
    <name evidence="4" type="ORF">Poly41_39830</name>
</gene>
<accession>A0A5C6DDG4</accession>
<dbReference type="OrthoDB" id="3193769at2"/>
<feature type="compositionally biased region" description="Polar residues" evidence="2">
    <location>
        <begin position="80"/>
        <end position="89"/>
    </location>
</feature>
<proteinExistence type="inferred from homology"/>
<dbReference type="PANTHER" id="PTHR35004:SF8">
    <property type="entry name" value="TRANSPOSASE RV3428C-RELATED"/>
    <property type="match status" value="1"/>
</dbReference>
<dbReference type="InterPro" id="IPR036397">
    <property type="entry name" value="RNaseH_sf"/>
</dbReference>
<comment type="similarity">
    <text evidence="1">Belongs to the transposase IS21/IS408/IS1162 family.</text>
</comment>
<feature type="domain" description="Integrase catalytic" evidence="3">
    <location>
        <begin position="154"/>
        <end position="345"/>
    </location>
</feature>
<dbReference type="InterPro" id="IPR001584">
    <property type="entry name" value="Integrase_cat-core"/>
</dbReference>
<dbReference type="Pfam" id="PF00665">
    <property type="entry name" value="rve"/>
    <property type="match status" value="1"/>
</dbReference>
<dbReference type="InterPro" id="IPR054353">
    <property type="entry name" value="IstA-like_C"/>
</dbReference>
<feature type="region of interest" description="Disordered" evidence="2">
    <location>
        <begin position="80"/>
        <end position="100"/>
    </location>
</feature>
<reference evidence="4 5" key="1">
    <citation type="submission" date="2019-02" db="EMBL/GenBank/DDBJ databases">
        <title>Deep-cultivation of Planctomycetes and their phenomic and genomic characterization uncovers novel biology.</title>
        <authorList>
            <person name="Wiegand S."/>
            <person name="Jogler M."/>
            <person name="Boedeker C."/>
            <person name="Pinto D."/>
            <person name="Vollmers J."/>
            <person name="Rivas-Marin E."/>
            <person name="Kohn T."/>
            <person name="Peeters S.H."/>
            <person name="Heuer A."/>
            <person name="Rast P."/>
            <person name="Oberbeckmann S."/>
            <person name="Bunk B."/>
            <person name="Jeske O."/>
            <person name="Meyerdierks A."/>
            <person name="Storesund J.E."/>
            <person name="Kallscheuer N."/>
            <person name="Luecker S."/>
            <person name="Lage O.M."/>
            <person name="Pohl T."/>
            <person name="Merkel B.J."/>
            <person name="Hornburger P."/>
            <person name="Mueller R.-W."/>
            <person name="Bruemmer F."/>
            <person name="Labrenz M."/>
            <person name="Spormann A.M."/>
            <person name="Op Den Camp H."/>
            <person name="Overmann J."/>
            <person name="Amann R."/>
            <person name="Jetten M.S.M."/>
            <person name="Mascher T."/>
            <person name="Medema M.H."/>
            <person name="Devos D.P."/>
            <person name="Kaster A.-K."/>
            <person name="Ovreas L."/>
            <person name="Rohde M."/>
            <person name="Galperin M.Y."/>
            <person name="Jogler C."/>
        </authorList>
    </citation>
    <scope>NUCLEOTIDE SEQUENCE [LARGE SCALE GENOMIC DNA]</scope>
    <source>
        <strain evidence="4 5">Poly41</strain>
    </source>
</reference>
<dbReference type="PROSITE" id="PS50994">
    <property type="entry name" value="INTEGRASE"/>
    <property type="match status" value="1"/>
</dbReference>
<evidence type="ECO:0000259" key="3">
    <source>
        <dbReference type="PROSITE" id="PS50994"/>
    </source>
</evidence>
<dbReference type="PANTHER" id="PTHR35004">
    <property type="entry name" value="TRANSPOSASE RV3428C-RELATED"/>
    <property type="match status" value="1"/>
</dbReference>
<name>A0A5C6DDG4_9BACT</name>
<dbReference type="Proteomes" id="UP000319143">
    <property type="component" value="Unassembled WGS sequence"/>
</dbReference>
<dbReference type="GO" id="GO:0003676">
    <property type="term" value="F:nucleic acid binding"/>
    <property type="evidence" value="ECO:0007669"/>
    <property type="project" value="InterPro"/>
</dbReference>
<dbReference type="EMBL" id="SJPV01000007">
    <property type="protein sequence ID" value="TWU34840.1"/>
    <property type="molecule type" value="Genomic_DNA"/>
</dbReference>
<dbReference type="InterPro" id="IPR012337">
    <property type="entry name" value="RNaseH-like_sf"/>
</dbReference>
<dbReference type="NCBIfam" id="NF033546">
    <property type="entry name" value="transpos_IS21"/>
    <property type="match status" value="1"/>
</dbReference>
<organism evidence="4 5">
    <name type="scientific">Novipirellula artificiosorum</name>
    <dbReference type="NCBI Taxonomy" id="2528016"/>
    <lineage>
        <taxon>Bacteria</taxon>
        <taxon>Pseudomonadati</taxon>
        <taxon>Planctomycetota</taxon>
        <taxon>Planctomycetia</taxon>
        <taxon>Pirellulales</taxon>
        <taxon>Pirellulaceae</taxon>
        <taxon>Novipirellula</taxon>
    </lineage>
</organism>
<comment type="caution">
    <text evidence="4">The sequence shown here is derived from an EMBL/GenBank/DDBJ whole genome shotgun (WGS) entry which is preliminary data.</text>
</comment>
<evidence type="ECO:0000256" key="2">
    <source>
        <dbReference type="SAM" id="MobiDB-lite"/>
    </source>
</evidence>
<protein>
    <submittedName>
        <fullName evidence="4">Integrase core domain protein</fullName>
    </submittedName>
</protein>
<sequence length="531" mass="59976">MGVLFQNSHSITLMAYRLAMDKSYSINHLRSLGYSQRRIARTLSVSRGAVRRHLTVLAPNSTTALDPGEQAADEIGASNSTTLEGSSEATPPPGSASSCEPFRDQILAKLDQGLSVKRIHQDLVDDHEFSHKSWAVYRFVKTLGVKTELPFRRLETLPGVELQVDFGTGAKIRLADGRYRKTHVFRAVLSHSRKGYSEAVYRQTTENFITALENAFWSLGGVPERVVFDNAKCAVIQADWYDPELHPKIIDFCKHYGFAFIPTRPRTPRHKGKVERGVDYVQENALRGHEFESLADQNSHLDHWERTIADERIHGTTQDHVGTVFHNVERAALKSLPLERFPFYHEARRKVTRDGHIAVNKAFYSVLPEYLGRSVWVRHNSRLVRILNERMELIATHTTKQPGRFSTLDAHIASAKINSVERGVAYLLKKTHFLGSSATRWAEAVIENRGVEAAKVLQGLLSLSKKHSSESIDAACDTAWRSGALNYRVIKRLLSDRAAASQQTMEFMDTHPIIRPVSEYADFIHQSFQGR</sequence>
<keyword evidence="5" id="KW-1185">Reference proteome</keyword>
<dbReference type="SUPFAM" id="SSF53098">
    <property type="entry name" value="Ribonuclease H-like"/>
    <property type="match status" value="1"/>
</dbReference>